<dbReference type="InterPro" id="IPR019734">
    <property type="entry name" value="TPR_rpt"/>
</dbReference>
<reference evidence="5" key="1">
    <citation type="submission" date="2018-08" db="EMBL/GenBank/DDBJ databases">
        <title>Draft genome sequence of azole-resistant Aspergillus thermomutatus (Neosartorya pseudofischeri) strain HMR AF 39, isolated from a human nasal aspirate.</title>
        <authorList>
            <person name="Parent-Michaud M."/>
            <person name="Dufresne P.J."/>
            <person name="Fournier E."/>
            <person name="Martineau C."/>
            <person name="Moreira S."/>
            <person name="Perkins V."/>
            <person name="De Repentigny L."/>
            <person name="Dufresne S.F."/>
        </authorList>
    </citation>
    <scope>NUCLEOTIDE SEQUENCE [LARGE SCALE GENOMIC DNA]</scope>
    <source>
        <strain evidence="5">HMR AF 39</strain>
    </source>
</reference>
<proteinExistence type="inferred from homology"/>
<dbReference type="PANTHER" id="PTHR23083:SF464">
    <property type="entry name" value="TETRATRICOPEPTIDE REPEAT DOMAIN 7, ISOFORM A"/>
    <property type="match status" value="1"/>
</dbReference>
<dbReference type="InterPro" id="IPR011990">
    <property type="entry name" value="TPR-like_helical_dom_sf"/>
</dbReference>
<feature type="repeat" description="TPR" evidence="3">
    <location>
        <begin position="991"/>
        <end position="1024"/>
    </location>
</feature>
<comment type="similarity">
    <text evidence="2">Belongs to the YPP1 family.</text>
</comment>
<dbReference type="AlphaFoldDB" id="A0A397G6H5"/>
<evidence type="ECO:0000313" key="6">
    <source>
        <dbReference type="Proteomes" id="UP000215305"/>
    </source>
</evidence>
<evidence type="ECO:0000256" key="2">
    <source>
        <dbReference type="ARBA" id="ARBA00038251"/>
    </source>
</evidence>
<dbReference type="PROSITE" id="PS50005">
    <property type="entry name" value="TPR"/>
    <property type="match status" value="1"/>
</dbReference>
<evidence type="ECO:0000256" key="1">
    <source>
        <dbReference type="ARBA" id="ARBA00002550"/>
    </source>
</evidence>
<dbReference type="InterPro" id="IPR051722">
    <property type="entry name" value="Endocytosis_PI4K-reg_protein"/>
</dbReference>
<dbReference type="VEuPathDB" id="FungiDB:CDV56_100650"/>
<feature type="region of interest" description="Disordered" evidence="4">
    <location>
        <begin position="623"/>
        <end position="642"/>
    </location>
</feature>
<evidence type="ECO:0000256" key="3">
    <source>
        <dbReference type="PROSITE-ProRule" id="PRU00339"/>
    </source>
</evidence>
<sequence length="1182" mass="130680">MTGHVSEKGHRYIAALDSARCQNKWDEVPELIRKVTKHAPQKTCFLQVATAESQIAAYNQKRPSTAQSSSSSSSTLPELIPPLLSTIETEDGSPEEIFQAQVCLGWLHWSLSEPGLAAAHLPRDFGEVADTLGENISPWTEVCLVKGCYMKGAAQAMVSESHDALKILETLTPWLSSHSTSPSSKCSQFLHWSEKLLGKAASIASDEAVKGAPSGDSELIKTALKLCRLWSAHPYVKQHSSLQAVHPEGPSDPAAKSATWKSYYDLLTAILQDGLLYVPPTSGPDRPQLASEIRRVETIYETNLLREVKFPMANSRNEQIEDWVEQVIRNWQELCGPNWTDEELGEGGQNAVGRNVLDILYRAATKTYHSHLILRRLFHVHSALADFDLAVKALDSYTEIVLGAKERAEKAAEYGELESDENLLRTLAEGVTMLVCFGSDKEAEKAMDLVALLKRFVAKHVQEIGDDGEEGKLVIRQDSSDAQVVSPRVIATAYRTIGTGLANWASWTPRNEDRDDIRAEAIENLERSIAPELGDEFNYSSLYTLALLLAESRDLDGAIDYVKSALSSTQAHGPQSDLSRERDLVPLWHLLALLLSAKQDYDIAERSCEAAFEQFPSSVVSVVNGSRGSQKQRQDPRDASNTTEIRHALIDQLRGREKERIIETRMTQLAFIELQEGPEAAVNHSDQLLSLFATLFNNLELQADEHHKDRKTEHLVPPKSSAGTVKSLRGSIFGRHKASRASERKADCASETQPLSTSSSVHNEQVSSTDLAPAIQVTHEHNGNAEDPQPLGRSDSTRQKLRKRSSTLKKAEGQSSTHVNGAEDSTNGASMATNGTGTPQQSGSRESFPQDAVGLAVSSTADQPQSAKQPLRPAAHNMDCKKVPPPTGHPNQPPEQDIRLPYRFDSPTKAITTFPLVQSQKHALAVLIKIWLLIAGLYRRASLFEDAQEACEEAAKHVDRVEALVAAQESSARAFRSRGWAAAKSSDELWADLHTEQGLLAQAQSRPHDAMELFEEALVRDPDHLKATVCLANLLLDIWEKKMPLNRPDADDLHAEMSTLYLLATSQRSSATLNKIQNKDFGNLEDRPILSKRQFSATDVKEDEPKLLNRIAARDRAHGLLSALTKRGTAWDSSEAWYALSRAHEASGDIQKLKEVLWWCVELEDRRPIRHWSNIGSGLYVL</sequence>
<name>A0A397G6H5_ASPTH</name>
<dbReference type="SUPFAM" id="SSF48452">
    <property type="entry name" value="TPR-like"/>
    <property type="match status" value="1"/>
</dbReference>
<feature type="compositionally biased region" description="Polar residues" evidence="4">
    <location>
        <begin position="750"/>
        <end position="767"/>
    </location>
</feature>
<keyword evidence="3" id="KW-0802">TPR repeat</keyword>
<dbReference type="STRING" id="41047.A0A397G6H5"/>
<feature type="compositionally biased region" description="Basic and acidic residues" evidence="4">
    <location>
        <begin position="706"/>
        <end position="716"/>
    </location>
</feature>
<feature type="compositionally biased region" description="Polar residues" evidence="4">
    <location>
        <begin position="813"/>
        <end position="847"/>
    </location>
</feature>
<organism evidence="5 6">
    <name type="scientific">Aspergillus thermomutatus</name>
    <name type="common">Neosartorya pseudofischeri</name>
    <dbReference type="NCBI Taxonomy" id="41047"/>
    <lineage>
        <taxon>Eukaryota</taxon>
        <taxon>Fungi</taxon>
        <taxon>Dikarya</taxon>
        <taxon>Ascomycota</taxon>
        <taxon>Pezizomycotina</taxon>
        <taxon>Eurotiomycetes</taxon>
        <taxon>Eurotiomycetidae</taxon>
        <taxon>Eurotiales</taxon>
        <taxon>Aspergillaceae</taxon>
        <taxon>Aspergillus</taxon>
        <taxon>Aspergillus subgen. Fumigati</taxon>
    </lineage>
</organism>
<feature type="compositionally biased region" description="Pro residues" evidence="4">
    <location>
        <begin position="883"/>
        <end position="893"/>
    </location>
</feature>
<feature type="compositionally biased region" description="Polar residues" evidence="4">
    <location>
        <begin position="857"/>
        <end position="868"/>
    </location>
</feature>
<accession>A0A397G6H5</accession>
<dbReference type="OrthoDB" id="29013at2759"/>
<comment type="function">
    <text evidence="1">Involved in endocytosis.</text>
</comment>
<keyword evidence="6" id="KW-1185">Reference proteome</keyword>
<dbReference type="PANTHER" id="PTHR23083">
    <property type="entry name" value="TETRATRICOPEPTIDE REPEAT PROTEIN, TPR"/>
    <property type="match status" value="1"/>
</dbReference>
<feature type="region of interest" description="Disordered" evidence="4">
    <location>
        <begin position="781"/>
        <end position="896"/>
    </location>
</feature>
<dbReference type="SMART" id="SM00028">
    <property type="entry name" value="TPR"/>
    <property type="match status" value="4"/>
</dbReference>
<feature type="compositionally biased region" description="Basic and acidic residues" evidence="4">
    <location>
        <begin position="632"/>
        <end position="642"/>
    </location>
</feature>
<dbReference type="Proteomes" id="UP000215305">
    <property type="component" value="Unassembled WGS sequence"/>
</dbReference>
<evidence type="ECO:0000313" key="5">
    <source>
        <dbReference type="EMBL" id="RHZ44966.1"/>
    </source>
</evidence>
<dbReference type="GeneID" id="38122624"/>
<comment type="caution">
    <text evidence="5">The sequence shown here is derived from an EMBL/GenBank/DDBJ whole genome shotgun (WGS) entry which is preliminary data.</text>
</comment>
<protein>
    <recommendedName>
        <fullName evidence="7">Filamentation protein</fullName>
    </recommendedName>
</protein>
<dbReference type="EMBL" id="NKHU02000307">
    <property type="protein sequence ID" value="RHZ44966.1"/>
    <property type="molecule type" value="Genomic_DNA"/>
</dbReference>
<feature type="region of interest" description="Disordered" evidence="4">
    <location>
        <begin position="706"/>
        <end position="767"/>
    </location>
</feature>
<evidence type="ECO:0000256" key="4">
    <source>
        <dbReference type="SAM" id="MobiDB-lite"/>
    </source>
</evidence>
<dbReference type="RefSeq" id="XP_026610533.1">
    <property type="nucleotide sequence ID" value="XM_026754269.1"/>
</dbReference>
<evidence type="ECO:0008006" key="7">
    <source>
        <dbReference type="Google" id="ProtNLM"/>
    </source>
</evidence>
<dbReference type="Gene3D" id="1.25.40.10">
    <property type="entry name" value="Tetratricopeptide repeat domain"/>
    <property type="match status" value="2"/>
</dbReference>
<gene>
    <name evidence="5" type="ORF">CDV56_100650</name>
</gene>